<dbReference type="Gene3D" id="2.40.50.140">
    <property type="entry name" value="Nucleic acid-binding proteins"/>
    <property type="match status" value="1"/>
</dbReference>
<dbReference type="SUPFAM" id="SSF50249">
    <property type="entry name" value="Nucleic acid-binding proteins"/>
    <property type="match status" value="1"/>
</dbReference>
<dbReference type="InterPro" id="IPR016024">
    <property type="entry name" value="ARM-type_fold"/>
</dbReference>
<dbReference type="InterPro" id="IPR012340">
    <property type="entry name" value="NA-bd_OB-fold"/>
</dbReference>
<accession>A0A8J5ND53</accession>
<proteinExistence type="predicted"/>
<keyword evidence="1" id="KW-0472">Membrane</keyword>
<dbReference type="AlphaFoldDB" id="A0A8J5ND53"/>
<sequence>MSKSLHKRLFLCDLEVDGEGNFFVHDKKVYRVDVYGTVSSLRLKERATLFEIDDTTGLIECVSFAGEENGKKETSSDESAARSLHEILIKPKPSLKLGDLKNKNLETLQRIRLGLSNSTENVTVFLNCDGALYSLLGCLTSHDASLQREAACTLVNLALGTEKQCLEVCQKAGVYLVMYMSNTNPDLQDPCAWCIGNLCGTHVSVCNLLRSQGVEVCLVNLLQSHSPHVLQSAAYALVHYLTTLPERIRDLCEPSMVRRLISALSQECAVVEIGWCLFVLSANQELCGFLVDQGIIEAAFTVMEQLINEQNMNVFAVTPIVRVVMNCVGAVPGTAVQVCYRSEQFVRVTKALLYSSYPHLRNETIHLIANVVNAATEESLTGQCIVDDLSLRPRLESAVRSALAAKFTTGPPETTNFHGVM</sequence>
<gene>
    <name evidence="1" type="primary">Tmco6-L</name>
    <name evidence="1" type="ORF">Hamer_G008283</name>
</gene>
<dbReference type="Gene3D" id="1.25.10.10">
    <property type="entry name" value="Leucine-rich Repeat Variant"/>
    <property type="match status" value="1"/>
</dbReference>
<evidence type="ECO:0000313" key="2">
    <source>
        <dbReference type="Proteomes" id="UP000747542"/>
    </source>
</evidence>
<reference evidence="1" key="1">
    <citation type="journal article" date="2021" name="Sci. Adv.">
        <title>The American lobster genome reveals insights on longevity, neural, and immune adaptations.</title>
        <authorList>
            <person name="Polinski J.M."/>
            <person name="Zimin A.V."/>
            <person name="Clark K.F."/>
            <person name="Kohn A.B."/>
            <person name="Sadowski N."/>
            <person name="Timp W."/>
            <person name="Ptitsyn A."/>
            <person name="Khanna P."/>
            <person name="Romanova D.Y."/>
            <person name="Williams P."/>
            <person name="Greenwood S.J."/>
            <person name="Moroz L.L."/>
            <person name="Walt D.R."/>
            <person name="Bodnar A.G."/>
        </authorList>
    </citation>
    <scope>NUCLEOTIDE SEQUENCE</scope>
    <source>
        <strain evidence="1">GMGI-L3</strain>
    </source>
</reference>
<keyword evidence="2" id="KW-1185">Reference proteome</keyword>
<name>A0A8J5ND53_HOMAM</name>
<dbReference type="PANTHER" id="PTHR16356">
    <property type="entry name" value="TRANSMEMBRANE AND COILED-COIL DOMAIN-CONTAINING PROTEIN 6 TMCO6"/>
    <property type="match status" value="1"/>
</dbReference>
<organism evidence="1 2">
    <name type="scientific">Homarus americanus</name>
    <name type="common">American lobster</name>
    <dbReference type="NCBI Taxonomy" id="6706"/>
    <lineage>
        <taxon>Eukaryota</taxon>
        <taxon>Metazoa</taxon>
        <taxon>Ecdysozoa</taxon>
        <taxon>Arthropoda</taxon>
        <taxon>Crustacea</taxon>
        <taxon>Multicrustacea</taxon>
        <taxon>Malacostraca</taxon>
        <taxon>Eumalacostraca</taxon>
        <taxon>Eucarida</taxon>
        <taxon>Decapoda</taxon>
        <taxon>Pleocyemata</taxon>
        <taxon>Astacidea</taxon>
        <taxon>Nephropoidea</taxon>
        <taxon>Nephropidae</taxon>
        <taxon>Homarus</taxon>
    </lineage>
</organism>
<dbReference type="EMBL" id="JAHLQT010001931">
    <property type="protein sequence ID" value="KAG7177637.1"/>
    <property type="molecule type" value="Genomic_DNA"/>
</dbReference>
<dbReference type="Proteomes" id="UP000747542">
    <property type="component" value="Unassembled WGS sequence"/>
</dbReference>
<dbReference type="SUPFAM" id="SSF48371">
    <property type="entry name" value="ARM repeat"/>
    <property type="match status" value="1"/>
</dbReference>
<dbReference type="InterPro" id="IPR000225">
    <property type="entry name" value="Armadillo"/>
</dbReference>
<dbReference type="InterPro" id="IPR011989">
    <property type="entry name" value="ARM-like"/>
</dbReference>
<comment type="caution">
    <text evidence="1">The sequence shown here is derived from an EMBL/GenBank/DDBJ whole genome shotgun (WGS) entry which is preliminary data.</text>
</comment>
<keyword evidence="1" id="KW-0812">Transmembrane</keyword>
<evidence type="ECO:0000313" key="1">
    <source>
        <dbReference type="EMBL" id="KAG7177637.1"/>
    </source>
</evidence>
<dbReference type="SMART" id="SM00185">
    <property type="entry name" value="ARM"/>
    <property type="match status" value="3"/>
</dbReference>
<dbReference type="PANTHER" id="PTHR16356:SF1">
    <property type="entry name" value="TRANSMEMBRANE AND COILED-COIL DOMAIN-CONTAINING PROTEIN 6"/>
    <property type="match status" value="1"/>
</dbReference>
<protein>
    <submittedName>
        <fullName evidence="1">Transmembrane and coiled-coil domain-containing protein 6-like</fullName>
    </submittedName>
</protein>